<evidence type="ECO:0000313" key="1">
    <source>
        <dbReference type="EMBL" id="PWK54282.1"/>
    </source>
</evidence>
<dbReference type="Pfam" id="PF07209">
    <property type="entry name" value="DUF1415"/>
    <property type="match status" value="1"/>
</dbReference>
<keyword evidence="2" id="KW-1185">Reference proteome</keyword>
<proteinExistence type="predicted"/>
<evidence type="ECO:0000313" key="2">
    <source>
        <dbReference type="Proteomes" id="UP000245790"/>
    </source>
</evidence>
<protein>
    <recommendedName>
        <fullName evidence="3">DUF1415 family protein</fullName>
    </recommendedName>
</protein>
<name>A0A316G0U7_9GAMM</name>
<organism evidence="1 2">
    <name type="scientific">Pleionea mediterranea</name>
    <dbReference type="NCBI Taxonomy" id="523701"/>
    <lineage>
        <taxon>Bacteria</taxon>
        <taxon>Pseudomonadati</taxon>
        <taxon>Pseudomonadota</taxon>
        <taxon>Gammaproteobacteria</taxon>
        <taxon>Oceanospirillales</taxon>
        <taxon>Pleioneaceae</taxon>
        <taxon>Pleionea</taxon>
    </lineage>
</organism>
<comment type="caution">
    <text evidence="1">The sequence shown here is derived from an EMBL/GenBank/DDBJ whole genome shotgun (WGS) entry which is preliminary data.</text>
</comment>
<dbReference type="AlphaFoldDB" id="A0A316G0U7"/>
<sequence>MIKERNDVNESAISAVEQWVKQVVIEENFCPFAKPVEQNGSICYVTTQSNTLETALMHLIVECERLSESQQYETTLLIFDKGFKIFDDFLDLMSLADDLIVEQGYEGVFQLAHFHPHYCFDGCDEQDAENYTNRSPFPILHLLRESSVEQGLKSISLPENIPNRNIRHARKKGRTFWQSKLKGCFKTELKKD</sequence>
<reference evidence="1 2" key="1">
    <citation type="submission" date="2018-05" db="EMBL/GenBank/DDBJ databases">
        <title>Genomic Encyclopedia of Type Strains, Phase IV (KMG-IV): sequencing the most valuable type-strain genomes for metagenomic binning, comparative biology and taxonomic classification.</title>
        <authorList>
            <person name="Goeker M."/>
        </authorList>
    </citation>
    <scope>NUCLEOTIDE SEQUENCE [LARGE SCALE GENOMIC DNA]</scope>
    <source>
        <strain evidence="1 2">DSM 25350</strain>
    </source>
</reference>
<dbReference type="EMBL" id="QGGU01000001">
    <property type="protein sequence ID" value="PWK54282.1"/>
    <property type="molecule type" value="Genomic_DNA"/>
</dbReference>
<evidence type="ECO:0008006" key="3">
    <source>
        <dbReference type="Google" id="ProtNLM"/>
    </source>
</evidence>
<dbReference type="RefSeq" id="WP_109761406.1">
    <property type="nucleotide sequence ID" value="NZ_QGGU01000001.1"/>
</dbReference>
<dbReference type="Proteomes" id="UP000245790">
    <property type="component" value="Unassembled WGS sequence"/>
</dbReference>
<dbReference type="OrthoDB" id="277390at2"/>
<gene>
    <name evidence="1" type="ORF">C8D97_101130</name>
</gene>
<accession>A0A316G0U7</accession>
<dbReference type="InterPro" id="IPR009858">
    <property type="entry name" value="DUF1415"/>
</dbReference>